<dbReference type="AlphaFoldDB" id="A0A3B0ZJ76"/>
<feature type="compositionally biased region" description="Polar residues" evidence="1">
    <location>
        <begin position="291"/>
        <end position="316"/>
    </location>
</feature>
<keyword evidence="2" id="KW-0812">Transmembrane</keyword>
<feature type="transmembrane region" description="Helical" evidence="2">
    <location>
        <begin position="79"/>
        <end position="101"/>
    </location>
</feature>
<evidence type="ECO:0000313" key="3">
    <source>
        <dbReference type="EMBL" id="VAW81354.1"/>
    </source>
</evidence>
<feature type="transmembrane region" description="Helical" evidence="2">
    <location>
        <begin position="44"/>
        <end position="67"/>
    </location>
</feature>
<organism evidence="3">
    <name type="scientific">hydrothermal vent metagenome</name>
    <dbReference type="NCBI Taxonomy" id="652676"/>
    <lineage>
        <taxon>unclassified sequences</taxon>
        <taxon>metagenomes</taxon>
        <taxon>ecological metagenomes</taxon>
    </lineage>
</organism>
<accession>A0A3B0ZJ76</accession>
<feature type="compositionally biased region" description="Acidic residues" evidence="1">
    <location>
        <begin position="363"/>
        <end position="374"/>
    </location>
</feature>
<gene>
    <name evidence="3" type="ORF">MNBD_GAMMA12-1533</name>
</gene>
<feature type="transmembrane region" description="Helical" evidence="2">
    <location>
        <begin position="6"/>
        <end position="32"/>
    </location>
</feature>
<sequence>MNIKTILKWLFITPVVGLGILLLMVLPLLVLIKGTAMSYYAEMSYLLSLFIGGFAAFIVLLTYMIAIDRVAGRQIFFSIWVKLSVAALCVMSFVLYSMYVLNDENVKNRRIASQYTQTHPVLRLGLQSWSLFDRSLVITDIARSHSFYRRHRMRTYYRSLHFPQKHLDGKVYALDIRTKGRGKFRNWITQVVFRMMGFGTLRHTGTADHLHIELRLRKSDKQKIAFATRKIRNRNRANRKKRQNLLAEKRRVRQQLLRKLRTVKSQNERRLSEIEREKQNQGLEKSIVQKPVSQDSGMRNSATQKLDQQGENSSGVASIKTEGMRNTNSMTKSQTSNQSQSDSSKKITSNNVTSKADSKKEESELENDDADDAQ</sequence>
<keyword evidence="2" id="KW-1133">Transmembrane helix</keyword>
<proteinExistence type="predicted"/>
<feature type="compositionally biased region" description="Low complexity" evidence="1">
    <location>
        <begin position="326"/>
        <end position="342"/>
    </location>
</feature>
<feature type="region of interest" description="Disordered" evidence="1">
    <location>
        <begin position="263"/>
        <end position="374"/>
    </location>
</feature>
<keyword evidence="2" id="KW-0472">Membrane</keyword>
<reference evidence="3" key="1">
    <citation type="submission" date="2018-06" db="EMBL/GenBank/DDBJ databases">
        <authorList>
            <person name="Zhirakovskaya E."/>
        </authorList>
    </citation>
    <scope>NUCLEOTIDE SEQUENCE</scope>
</reference>
<evidence type="ECO:0000256" key="1">
    <source>
        <dbReference type="SAM" id="MobiDB-lite"/>
    </source>
</evidence>
<evidence type="ECO:0000256" key="2">
    <source>
        <dbReference type="SAM" id="Phobius"/>
    </source>
</evidence>
<protein>
    <submittedName>
        <fullName evidence="3">Uncharacterized protein</fullName>
    </submittedName>
</protein>
<dbReference type="EMBL" id="UOFL01000216">
    <property type="protein sequence ID" value="VAW81354.1"/>
    <property type="molecule type" value="Genomic_DNA"/>
</dbReference>
<name>A0A3B0ZJ76_9ZZZZ</name>
<feature type="compositionally biased region" description="Basic and acidic residues" evidence="1">
    <location>
        <begin position="266"/>
        <end position="279"/>
    </location>
</feature>